<organism evidence="1 2">
    <name type="scientific">Trifolium pratense</name>
    <name type="common">Red clover</name>
    <dbReference type="NCBI Taxonomy" id="57577"/>
    <lineage>
        <taxon>Eukaryota</taxon>
        <taxon>Viridiplantae</taxon>
        <taxon>Streptophyta</taxon>
        <taxon>Embryophyta</taxon>
        <taxon>Tracheophyta</taxon>
        <taxon>Spermatophyta</taxon>
        <taxon>Magnoliopsida</taxon>
        <taxon>eudicotyledons</taxon>
        <taxon>Gunneridae</taxon>
        <taxon>Pentapetalae</taxon>
        <taxon>rosids</taxon>
        <taxon>fabids</taxon>
        <taxon>Fabales</taxon>
        <taxon>Fabaceae</taxon>
        <taxon>Papilionoideae</taxon>
        <taxon>50 kb inversion clade</taxon>
        <taxon>NPAAA clade</taxon>
        <taxon>Hologalegina</taxon>
        <taxon>IRL clade</taxon>
        <taxon>Trifolieae</taxon>
        <taxon>Trifolium</taxon>
    </lineage>
</organism>
<dbReference type="Proteomes" id="UP000236291">
    <property type="component" value="Unassembled WGS sequence"/>
</dbReference>
<evidence type="ECO:0000313" key="1">
    <source>
        <dbReference type="EMBL" id="PNY13464.1"/>
    </source>
</evidence>
<dbReference type="STRING" id="57577.A0A2K3PDY8"/>
<accession>A0A2K3PDY8</accession>
<evidence type="ECO:0000313" key="2">
    <source>
        <dbReference type="Proteomes" id="UP000236291"/>
    </source>
</evidence>
<dbReference type="EMBL" id="ASHM01006092">
    <property type="protein sequence ID" value="PNY13464.1"/>
    <property type="molecule type" value="Genomic_DNA"/>
</dbReference>
<comment type="caution">
    <text evidence="1">The sequence shown here is derived from an EMBL/GenBank/DDBJ whole genome shotgun (WGS) entry which is preliminary data.</text>
</comment>
<protein>
    <submittedName>
        <fullName evidence="1">Ribonuclease H</fullName>
    </submittedName>
</protein>
<dbReference type="AlphaFoldDB" id="A0A2K3PDY8"/>
<proteinExistence type="predicted"/>
<reference evidence="1 2" key="2">
    <citation type="journal article" date="2017" name="Front. Plant Sci.">
        <title>Gene Classification and Mining of Molecular Markers Useful in Red Clover (Trifolium pratense) Breeding.</title>
        <authorList>
            <person name="Istvanek J."/>
            <person name="Dluhosova J."/>
            <person name="Dluhos P."/>
            <person name="Patkova L."/>
            <person name="Nedelnik J."/>
            <person name="Repkova J."/>
        </authorList>
    </citation>
    <scope>NUCLEOTIDE SEQUENCE [LARGE SCALE GENOMIC DNA]</scope>
    <source>
        <strain evidence="2">cv. Tatra</strain>
        <tissue evidence="1">Young leaves</tissue>
    </source>
</reference>
<name>A0A2K3PDY8_TRIPR</name>
<sequence length="182" mass="20517">MHWEELTLHKDFGGLGFGNMEAFNFSMLGKQGWKLLIEPNPLLSRILKAKYFPQRDFLEADIGHNPSNTWRSIWSSQSLLSLGHRWKIADDLTVSHLKISDLMSWKAEVIDTIFSPTDAAAILGIHLTDQNLEDKCAWKASHDGIYTVKSAYRMCMIITMASSTLTTVRSGGLFGIWTSLLV</sequence>
<reference evidence="1 2" key="1">
    <citation type="journal article" date="2014" name="Am. J. Bot.">
        <title>Genome assembly and annotation for red clover (Trifolium pratense; Fabaceae).</title>
        <authorList>
            <person name="Istvanek J."/>
            <person name="Jaros M."/>
            <person name="Krenek A."/>
            <person name="Repkova J."/>
        </authorList>
    </citation>
    <scope>NUCLEOTIDE SEQUENCE [LARGE SCALE GENOMIC DNA]</scope>
    <source>
        <strain evidence="2">cv. Tatra</strain>
        <tissue evidence="1">Young leaves</tissue>
    </source>
</reference>
<gene>
    <name evidence="1" type="ORF">L195_g010119</name>
</gene>